<gene>
    <name evidence="1" type="ORF">C9I49_06855</name>
</gene>
<sequence>MKKSIVLLLMVVCSGCAREHVKPEADLSYMSVERDSRYPIYDVSYSSNVNLLDLFDRGEGVGYAAAFLVCALGNDQDFSIGHHIQFAALGSIKGDGQSQEKGTFNYVTSALLSEVSNSGGSRRNLASNELNEILADKSSIPCRVRITAYGYETYYSNAMYIPTADLLREINKPRLK</sequence>
<accession>A0A2U2DB88</accession>
<evidence type="ECO:0000313" key="2">
    <source>
        <dbReference type="Proteomes" id="UP000245056"/>
    </source>
</evidence>
<dbReference type="OrthoDB" id="7004219at2"/>
<dbReference type="Proteomes" id="UP000245056">
    <property type="component" value="Unassembled WGS sequence"/>
</dbReference>
<proteinExistence type="predicted"/>
<dbReference type="EMBL" id="QFAW01000007">
    <property type="protein sequence ID" value="PWE46652.1"/>
    <property type="molecule type" value="Genomic_DNA"/>
</dbReference>
<dbReference type="AlphaFoldDB" id="A0A2U2DB88"/>
<name>A0A2U2DB88_9PSED</name>
<dbReference type="RefSeq" id="WP_109520469.1">
    <property type="nucleotide sequence ID" value="NZ_QFAW01000007.1"/>
</dbReference>
<reference evidence="1 2" key="1">
    <citation type="submission" date="2018-05" db="EMBL/GenBank/DDBJ databases">
        <title>Genome sequences of two Antarctic strains of Pseudomonas prosekii: insights into adaptation to extreme conditions.</title>
        <authorList>
            <person name="Snopkova K."/>
            <person name="Dufkova K."/>
            <person name="Cejkova D."/>
            <person name="Sedlacek I."/>
            <person name="Smajs D."/>
        </authorList>
    </citation>
    <scope>NUCLEOTIDE SEQUENCE [LARGE SCALE GENOMIC DNA]</scope>
    <source>
        <strain evidence="1 2">P2673</strain>
    </source>
</reference>
<comment type="caution">
    <text evidence="1">The sequence shown here is derived from an EMBL/GenBank/DDBJ whole genome shotgun (WGS) entry which is preliminary data.</text>
</comment>
<protein>
    <submittedName>
        <fullName evidence="1">Uncharacterized protein</fullName>
    </submittedName>
</protein>
<organism evidence="1 2">
    <name type="scientific">Pseudomonas prosekii</name>
    <dbReference type="NCBI Taxonomy" id="1148509"/>
    <lineage>
        <taxon>Bacteria</taxon>
        <taxon>Pseudomonadati</taxon>
        <taxon>Pseudomonadota</taxon>
        <taxon>Gammaproteobacteria</taxon>
        <taxon>Pseudomonadales</taxon>
        <taxon>Pseudomonadaceae</taxon>
        <taxon>Pseudomonas</taxon>
    </lineage>
</organism>
<evidence type="ECO:0000313" key="1">
    <source>
        <dbReference type="EMBL" id="PWE46652.1"/>
    </source>
</evidence>